<dbReference type="NCBIfam" id="TIGR01730">
    <property type="entry name" value="RND_mfp"/>
    <property type="match status" value="1"/>
</dbReference>
<evidence type="ECO:0000313" key="7">
    <source>
        <dbReference type="EMBL" id="BCJ92373.1"/>
    </source>
</evidence>
<reference evidence="7 8" key="1">
    <citation type="submission" date="2020-08" db="EMBL/GenBank/DDBJ databases">
        <title>Genome sequence of Rhizobiales bacterium strain IZ6.</title>
        <authorList>
            <person name="Nakai R."/>
            <person name="Naganuma T."/>
        </authorList>
    </citation>
    <scope>NUCLEOTIDE SEQUENCE [LARGE SCALE GENOMIC DNA]</scope>
    <source>
        <strain evidence="7 8">IZ6</strain>
    </source>
</reference>
<dbReference type="GO" id="GO:0005886">
    <property type="term" value="C:plasma membrane"/>
    <property type="evidence" value="ECO:0007669"/>
    <property type="project" value="TreeGrafter"/>
</dbReference>
<dbReference type="Gene3D" id="1.10.287.470">
    <property type="entry name" value="Helix hairpin bin"/>
    <property type="match status" value="1"/>
</dbReference>
<feature type="chain" id="PRO_5028219804" evidence="3">
    <location>
        <begin position="24"/>
        <end position="383"/>
    </location>
</feature>
<evidence type="ECO:0000256" key="3">
    <source>
        <dbReference type="SAM" id="SignalP"/>
    </source>
</evidence>
<gene>
    <name evidence="7" type="ORF">IZ6_31080</name>
</gene>
<evidence type="ECO:0000259" key="5">
    <source>
        <dbReference type="Pfam" id="PF25944"/>
    </source>
</evidence>
<evidence type="ECO:0000259" key="6">
    <source>
        <dbReference type="Pfam" id="PF25967"/>
    </source>
</evidence>
<dbReference type="Pfam" id="PF25967">
    <property type="entry name" value="RND-MFP_C"/>
    <property type="match status" value="1"/>
</dbReference>
<dbReference type="InterPro" id="IPR058625">
    <property type="entry name" value="MdtA-like_BSH"/>
</dbReference>
<feature type="domain" description="Multidrug resistance protein MdtA-like C-terminal permuted SH3" evidence="6">
    <location>
        <begin position="295"/>
        <end position="354"/>
    </location>
</feature>
<dbReference type="Gene3D" id="2.40.50.100">
    <property type="match status" value="1"/>
</dbReference>
<dbReference type="InterPro" id="IPR006143">
    <property type="entry name" value="RND_pump_MFP"/>
</dbReference>
<sequence>MLSSLRLSTAAILLFSFALPATAQEMPALPVSVAKAVKRQVVDWAEMPGRFEAANYVEVRAQVAGELESVHFEDGQIVKPGDLLFRIDSSQFKAAAEAAEAAIRTNQTRLDLAAQEQKRGQELRGTGNIPESVFQQRNQAFLEAQANLDQSKAEFERARISLGYTDITAPISGKVGRKLVTEGNLVSDGSAGTLLTTIVQFDPVYFYFDVDEQSFLTYQRSRTGEALSQHYQQVFIALSDETTFTHQAKLDFIANQVDPATGTIRVRAVMPNADQFVTPGLFGRVKLQTRPPYEALVIPDDAITLDQTRRIVMTVNKDGVVEPKEIQTGPRIGKFRVVTSGITENDTLIVNGLMRARPGGKVVPTPVEIKVPDDLTRPDKIEN</sequence>
<accession>A0A6S6QM04</accession>
<dbReference type="PANTHER" id="PTHR30158:SF10">
    <property type="entry name" value="CATION EFFLUX PUMP"/>
    <property type="match status" value="1"/>
</dbReference>
<dbReference type="RefSeq" id="WP_222875944.1">
    <property type="nucleotide sequence ID" value="NZ_AP023361.1"/>
</dbReference>
<dbReference type="InterPro" id="IPR058626">
    <property type="entry name" value="MdtA-like_b-barrel"/>
</dbReference>
<dbReference type="EMBL" id="AP023361">
    <property type="protein sequence ID" value="BCJ92373.1"/>
    <property type="molecule type" value="Genomic_DNA"/>
</dbReference>
<dbReference type="PANTHER" id="PTHR30158">
    <property type="entry name" value="ACRA/E-RELATED COMPONENT OF DRUG EFFLUX TRANSPORTER"/>
    <property type="match status" value="1"/>
</dbReference>
<dbReference type="GO" id="GO:0030313">
    <property type="term" value="C:cell envelope"/>
    <property type="evidence" value="ECO:0007669"/>
    <property type="project" value="UniProtKB-SubCell"/>
</dbReference>
<dbReference type="Gene3D" id="2.40.30.170">
    <property type="match status" value="1"/>
</dbReference>
<evidence type="ECO:0000256" key="1">
    <source>
        <dbReference type="ARBA" id="ARBA00004196"/>
    </source>
</evidence>
<feature type="signal peptide" evidence="3">
    <location>
        <begin position="1"/>
        <end position="23"/>
    </location>
</feature>
<evidence type="ECO:0000259" key="4">
    <source>
        <dbReference type="Pfam" id="PF25917"/>
    </source>
</evidence>
<dbReference type="Gene3D" id="2.40.420.20">
    <property type="match status" value="1"/>
</dbReference>
<keyword evidence="8" id="KW-1185">Reference proteome</keyword>
<evidence type="ECO:0000256" key="2">
    <source>
        <dbReference type="ARBA" id="ARBA00009477"/>
    </source>
</evidence>
<dbReference type="KEGG" id="tso:IZ6_31080"/>
<protein>
    <submittedName>
        <fullName evidence="7">MexE family multidrug efflux RND transporter periplasmic adaptor subunit</fullName>
    </submittedName>
</protein>
<dbReference type="GO" id="GO:0046677">
    <property type="term" value="P:response to antibiotic"/>
    <property type="evidence" value="ECO:0007669"/>
    <property type="project" value="TreeGrafter"/>
</dbReference>
<dbReference type="Pfam" id="PF25944">
    <property type="entry name" value="Beta-barrel_RND"/>
    <property type="match status" value="1"/>
</dbReference>
<evidence type="ECO:0000313" key="8">
    <source>
        <dbReference type="Proteomes" id="UP000515317"/>
    </source>
</evidence>
<dbReference type="InterPro" id="IPR058627">
    <property type="entry name" value="MdtA-like_C"/>
</dbReference>
<dbReference type="SUPFAM" id="SSF111369">
    <property type="entry name" value="HlyD-like secretion proteins"/>
    <property type="match status" value="1"/>
</dbReference>
<comment type="similarity">
    <text evidence="2">Belongs to the membrane fusion protein (MFP) (TC 8.A.1) family.</text>
</comment>
<dbReference type="Proteomes" id="UP000515317">
    <property type="component" value="Chromosome"/>
</dbReference>
<feature type="domain" description="Multidrug resistance protein MdtA-like beta-barrel" evidence="5">
    <location>
        <begin position="203"/>
        <end position="288"/>
    </location>
</feature>
<organism evidence="7 8">
    <name type="scientific">Terrihabitans soli</name>
    <dbReference type="NCBI Taxonomy" id="708113"/>
    <lineage>
        <taxon>Bacteria</taxon>
        <taxon>Pseudomonadati</taxon>
        <taxon>Pseudomonadota</taxon>
        <taxon>Alphaproteobacteria</taxon>
        <taxon>Hyphomicrobiales</taxon>
        <taxon>Terrihabitans</taxon>
    </lineage>
</organism>
<dbReference type="AlphaFoldDB" id="A0A6S6QM04"/>
<name>A0A6S6QM04_9HYPH</name>
<keyword evidence="3" id="KW-0732">Signal</keyword>
<feature type="domain" description="Multidrug resistance protein MdtA-like barrel-sandwich hybrid" evidence="4">
    <location>
        <begin position="55"/>
        <end position="196"/>
    </location>
</feature>
<dbReference type="Pfam" id="PF25917">
    <property type="entry name" value="BSH_RND"/>
    <property type="match status" value="1"/>
</dbReference>
<proteinExistence type="inferred from homology"/>
<comment type="subcellular location">
    <subcellularLocation>
        <location evidence="1">Cell envelope</location>
    </subcellularLocation>
</comment>
<dbReference type="GO" id="GO:0022857">
    <property type="term" value="F:transmembrane transporter activity"/>
    <property type="evidence" value="ECO:0007669"/>
    <property type="project" value="InterPro"/>
</dbReference>